<dbReference type="Proteomes" id="UP001623330">
    <property type="component" value="Unassembled WGS sequence"/>
</dbReference>
<name>A0ABR4NR81_9SACH</name>
<dbReference type="EMBL" id="JBEVYD010000009">
    <property type="protein sequence ID" value="KAL3230763.1"/>
    <property type="molecule type" value="Genomic_DNA"/>
</dbReference>
<reference evidence="1 2" key="1">
    <citation type="submission" date="2024-05" db="EMBL/GenBank/DDBJ databases">
        <title>Long read based assembly of the Candida bracarensis genome reveals expanded adhesin content.</title>
        <authorList>
            <person name="Marcet-Houben M."/>
            <person name="Ksiezopolska E."/>
            <person name="Gabaldon T."/>
        </authorList>
    </citation>
    <scope>NUCLEOTIDE SEQUENCE [LARGE SCALE GENOMIC DNA]</scope>
    <source>
        <strain evidence="1 2">CBM6</strain>
    </source>
</reference>
<sequence>MLDTYLPYVDDDDINTELERWIDELVTQEIRKSKREEVHPEVPTGLTVRLNEYTPFDSIDLKRYDVDMDSESRMLAITDSYLHHSELAMRELISRTLVNQLVMNNERIAAEQQIISDADAEVTKKLDSLEKYRENVQKRFHEETADKYEQSVIKRMKR</sequence>
<evidence type="ECO:0000313" key="1">
    <source>
        <dbReference type="EMBL" id="KAL3230763.1"/>
    </source>
</evidence>
<protein>
    <submittedName>
        <fullName evidence="1">Uncharacterized protein</fullName>
    </submittedName>
</protein>
<evidence type="ECO:0000313" key="2">
    <source>
        <dbReference type="Proteomes" id="UP001623330"/>
    </source>
</evidence>
<accession>A0ABR4NR81</accession>
<proteinExistence type="predicted"/>
<comment type="caution">
    <text evidence="1">The sequence shown here is derived from an EMBL/GenBank/DDBJ whole genome shotgun (WGS) entry which is preliminary data.</text>
</comment>
<organism evidence="1 2">
    <name type="scientific">Nakaseomyces bracarensis</name>
    <dbReference type="NCBI Taxonomy" id="273131"/>
    <lineage>
        <taxon>Eukaryota</taxon>
        <taxon>Fungi</taxon>
        <taxon>Dikarya</taxon>
        <taxon>Ascomycota</taxon>
        <taxon>Saccharomycotina</taxon>
        <taxon>Saccharomycetes</taxon>
        <taxon>Saccharomycetales</taxon>
        <taxon>Saccharomycetaceae</taxon>
        <taxon>Nakaseomyces</taxon>
    </lineage>
</organism>
<gene>
    <name evidence="1" type="ORF">RNJ44_01212</name>
</gene>
<keyword evidence="2" id="KW-1185">Reference proteome</keyword>